<dbReference type="InterPro" id="IPR001036">
    <property type="entry name" value="Acrflvin-R"/>
</dbReference>
<accession>A0A5B9W3E3</accession>
<name>A0A5B9W3E3_9BACT</name>
<feature type="transmembrane region" description="Helical" evidence="8">
    <location>
        <begin position="490"/>
        <end position="514"/>
    </location>
</feature>
<dbReference type="SUPFAM" id="SSF82714">
    <property type="entry name" value="Multidrug efflux transporter AcrB TolC docking domain, DN and DC subdomains"/>
    <property type="match status" value="2"/>
</dbReference>
<protein>
    <submittedName>
        <fullName evidence="9">Cobalt-zinc-cadmium resistance protein CzcA</fullName>
    </submittedName>
</protein>
<dbReference type="Gene3D" id="3.30.70.1440">
    <property type="entry name" value="Multidrug efflux transporter AcrB pore domain"/>
    <property type="match status" value="1"/>
</dbReference>
<dbReference type="NCBIfam" id="TIGR00914">
    <property type="entry name" value="2A0601"/>
    <property type="match status" value="1"/>
</dbReference>
<feature type="transmembrane region" description="Helical" evidence="8">
    <location>
        <begin position="952"/>
        <end position="979"/>
    </location>
</feature>
<dbReference type="KEGG" id="agv:OJF2_31520"/>
<evidence type="ECO:0000256" key="6">
    <source>
        <dbReference type="ARBA" id="ARBA00022989"/>
    </source>
</evidence>
<dbReference type="Proteomes" id="UP000324233">
    <property type="component" value="Chromosome"/>
</dbReference>
<proteinExistence type="inferred from homology"/>
<dbReference type="EMBL" id="CP042997">
    <property type="protein sequence ID" value="QEH34611.1"/>
    <property type="molecule type" value="Genomic_DNA"/>
</dbReference>
<keyword evidence="6 8" id="KW-1133">Transmembrane helix</keyword>
<feature type="transmembrane region" description="Helical" evidence="8">
    <location>
        <begin position="929"/>
        <end position="946"/>
    </location>
</feature>
<dbReference type="Gene3D" id="3.30.70.1430">
    <property type="entry name" value="Multidrug efflux transporter AcrB pore domain"/>
    <property type="match status" value="2"/>
</dbReference>
<keyword evidence="7 8" id="KW-0472">Membrane</keyword>
<organism evidence="9 10">
    <name type="scientific">Aquisphaera giovannonii</name>
    <dbReference type="NCBI Taxonomy" id="406548"/>
    <lineage>
        <taxon>Bacteria</taxon>
        <taxon>Pseudomonadati</taxon>
        <taxon>Planctomycetota</taxon>
        <taxon>Planctomycetia</taxon>
        <taxon>Isosphaerales</taxon>
        <taxon>Isosphaeraceae</taxon>
        <taxon>Aquisphaera</taxon>
    </lineage>
</organism>
<evidence type="ECO:0000313" key="9">
    <source>
        <dbReference type="EMBL" id="QEH34611.1"/>
    </source>
</evidence>
<keyword evidence="4" id="KW-1003">Cell membrane</keyword>
<dbReference type="Pfam" id="PF00873">
    <property type="entry name" value="ACR_tran"/>
    <property type="match status" value="1"/>
</dbReference>
<dbReference type="AlphaFoldDB" id="A0A5B9W3E3"/>
<feature type="transmembrane region" description="Helical" evidence="8">
    <location>
        <begin position="355"/>
        <end position="375"/>
    </location>
</feature>
<dbReference type="OrthoDB" id="219750at2"/>
<evidence type="ECO:0000256" key="3">
    <source>
        <dbReference type="ARBA" id="ARBA00022448"/>
    </source>
</evidence>
<keyword evidence="10" id="KW-1185">Reference proteome</keyword>
<dbReference type="GO" id="GO:0005886">
    <property type="term" value="C:plasma membrane"/>
    <property type="evidence" value="ECO:0007669"/>
    <property type="project" value="UniProtKB-SubCell"/>
</dbReference>
<dbReference type="GO" id="GO:0042910">
    <property type="term" value="F:xenobiotic transmembrane transporter activity"/>
    <property type="evidence" value="ECO:0007669"/>
    <property type="project" value="TreeGrafter"/>
</dbReference>
<evidence type="ECO:0000256" key="4">
    <source>
        <dbReference type="ARBA" id="ARBA00022475"/>
    </source>
</evidence>
<dbReference type="Gene3D" id="3.30.70.1320">
    <property type="entry name" value="Multidrug efflux transporter AcrB pore domain like"/>
    <property type="match status" value="1"/>
</dbReference>
<comment type="subcellular location">
    <subcellularLocation>
        <location evidence="1">Cell membrane</location>
        <topology evidence="1">Multi-pass membrane protein</topology>
    </subcellularLocation>
</comment>
<dbReference type="InterPro" id="IPR027463">
    <property type="entry name" value="AcrB_DN_DC_subdom"/>
</dbReference>
<evidence type="ECO:0000256" key="5">
    <source>
        <dbReference type="ARBA" id="ARBA00022692"/>
    </source>
</evidence>
<dbReference type="Gene3D" id="3.30.2090.10">
    <property type="entry name" value="Multidrug efflux transporter AcrB TolC docking domain, DN and DC subdomains"/>
    <property type="match status" value="2"/>
</dbReference>
<dbReference type="PANTHER" id="PTHR32063:SF12">
    <property type="entry name" value="CATION EFFLUX SYSTEM PROTEIN"/>
    <property type="match status" value="1"/>
</dbReference>
<feature type="transmembrane region" description="Helical" evidence="8">
    <location>
        <begin position="903"/>
        <end position="922"/>
    </location>
</feature>
<reference evidence="9 10" key="1">
    <citation type="submission" date="2019-08" db="EMBL/GenBank/DDBJ databases">
        <title>Deep-cultivation of Planctomycetes and their phenomic and genomic characterization uncovers novel biology.</title>
        <authorList>
            <person name="Wiegand S."/>
            <person name="Jogler M."/>
            <person name="Boedeker C."/>
            <person name="Pinto D."/>
            <person name="Vollmers J."/>
            <person name="Rivas-Marin E."/>
            <person name="Kohn T."/>
            <person name="Peeters S.H."/>
            <person name="Heuer A."/>
            <person name="Rast P."/>
            <person name="Oberbeckmann S."/>
            <person name="Bunk B."/>
            <person name="Jeske O."/>
            <person name="Meyerdierks A."/>
            <person name="Storesund J.E."/>
            <person name="Kallscheuer N."/>
            <person name="Luecker S."/>
            <person name="Lage O.M."/>
            <person name="Pohl T."/>
            <person name="Merkel B.J."/>
            <person name="Hornburger P."/>
            <person name="Mueller R.-W."/>
            <person name="Bruemmer F."/>
            <person name="Labrenz M."/>
            <person name="Spormann A.M."/>
            <person name="Op den Camp H."/>
            <person name="Overmann J."/>
            <person name="Amann R."/>
            <person name="Jetten M.S.M."/>
            <person name="Mascher T."/>
            <person name="Medema M.H."/>
            <person name="Devos D.P."/>
            <person name="Kaster A.-K."/>
            <person name="Ovreas L."/>
            <person name="Rohde M."/>
            <person name="Galperin M.Y."/>
            <person name="Jogler C."/>
        </authorList>
    </citation>
    <scope>NUCLEOTIDE SEQUENCE [LARGE SCALE GENOMIC DNA]</scope>
    <source>
        <strain evidence="9 10">OJF2</strain>
    </source>
</reference>
<dbReference type="SUPFAM" id="SSF82693">
    <property type="entry name" value="Multidrug efflux transporter AcrB pore domain, PN1, PN2, PC1 and PC2 subdomains"/>
    <property type="match status" value="2"/>
</dbReference>
<dbReference type="PANTHER" id="PTHR32063">
    <property type="match status" value="1"/>
</dbReference>
<feature type="transmembrane region" description="Helical" evidence="8">
    <location>
        <begin position="543"/>
        <end position="562"/>
    </location>
</feature>
<keyword evidence="5 8" id="KW-0812">Transmembrane</keyword>
<dbReference type="GO" id="GO:0008324">
    <property type="term" value="F:monoatomic cation transmembrane transporter activity"/>
    <property type="evidence" value="ECO:0007669"/>
    <property type="project" value="InterPro"/>
</dbReference>
<evidence type="ECO:0000313" key="10">
    <source>
        <dbReference type="Proteomes" id="UP000324233"/>
    </source>
</evidence>
<dbReference type="RefSeq" id="WP_148594506.1">
    <property type="nucleotide sequence ID" value="NZ_CP042997.1"/>
</dbReference>
<dbReference type="PRINTS" id="PR00702">
    <property type="entry name" value="ACRIFLAVINRP"/>
</dbReference>
<keyword evidence="3" id="KW-0813">Transport</keyword>
<comment type="similarity">
    <text evidence="2">Belongs to the resistance-nodulation-cell division (RND) (TC 2.A.6) family.</text>
</comment>
<evidence type="ECO:0000256" key="2">
    <source>
        <dbReference type="ARBA" id="ARBA00010942"/>
    </source>
</evidence>
<feature type="transmembrane region" description="Helical" evidence="8">
    <location>
        <begin position="999"/>
        <end position="1020"/>
    </location>
</feature>
<feature type="transmembrane region" description="Helical" evidence="8">
    <location>
        <begin position="458"/>
        <end position="478"/>
    </location>
</feature>
<sequence length="1105" mass="121643">MVRALITWSLHNRLIVILGTIGLIGFGVHAARNLNVEAYPDPTPPLVEVITQNPGASPEEMERLVGIPIETALNGMPGLKYLRSISLAGLTDVKCQFEYGTDYWSARQEVINRLGTIGNLPAGVTPQLSPWSPTGEIVRYVLEGPGYTVSQLKAVQDWVLERRLREVPGVIDVTGFGGTVKQYQVLLDTQLMRRYDVTLQQVTDAITQSNANVGGDILPLGQQSHNVRAIGYLGEGVDPLDPANAENAYPVEIEKLEDLQNVIVTTHANMPVFIRQIARVVIGYQPRLGVVGREGENDVVEGIVLMRKYEKSIPTSKKVQEKIDELNSGSQLPKGMRIVPFNRRTDLVNVTTHNVLHNMVVGMLLVIVILFVFLGDLKSAGIVALIIPLAILFSVSVLYVQGKSANLLSIGAVDFGIIVDSSVIIVENIYRHLSSRDADRSRPLIDRIADASAEIERALFFSTLIIVCAFIPLFSMTGPEGALFGPMANTYAFAIFGALALAVTLTPVLCSFLFHNNMEEHDTFVDRMMKVRYLRMLDRVLRYRYVVLLMMGGLLGFTIYLVPTLGGEFMPPLEEGNLWIRALLPRTVTLQEAARMAPRLRSVIASVPEIRAVMSHVGRPDDGTDVTSYYNLEFNAPLIPMERWRRVPVTVLGRKVWDRAITREEIQRELSRKFEAFPAVNFNFSQLIRDNVEEALSGVKGANSIKLFGNDLHVLEEAGQRVVNVLGTIPGIENAGLFHIIGQPNLEIRIDRDECARYGLNVSDVEAVVQVAIGGRAFTQMVEGEKRFDIVLRLPRDQRDDPEVIGRIPVDTPGQDGKPGARIPLRQLVKIDPHKPGAAYIYRENNRRYIPIKFSVEGRDLASTIADARRKVDDPRYGAKLPKGYEVVWAGEFDQMQQANARLMWIVPLSIGLIMVLLYVAFSSLKDALLVMANVVAATMGGVWALKLTDTAFSISAAVGFISIFGVAVQDGVLLISYFNQMRGAGLSVRESVMRGAELRVRPVVMTSLTAALGLLPAALANSIGSQAQKPLAIVVVGGMLVTLFLTRYLMPVLYSFFPAPEGHGTCGEDLLEGSHYTDRYFEPRTHHATEAGGGNAGGSEEARP</sequence>
<dbReference type="InterPro" id="IPR004763">
    <property type="entry name" value="CusA-like"/>
</dbReference>
<gene>
    <name evidence="9" type="primary">czcA_7</name>
    <name evidence="9" type="ORF">OJF2_31520</name>
</gene>
<dbReference type="Gene3D" id="1.20.1640.10">
    <property type="entry name" value="Multidrug efflux transporter AcrB transmembrane domain"/>
    <property type="match status" value="2"/>
</dbReference>
<feature type="transmembrane region" description="Helical" evidence="8">
    <location>
        <begin position="382"/>
        <end position="401"/>
    </location>
</feature>
<feature type="transmembrane region" description="Helical" evidence="8">
    <location>
        <begin position="1032"/>
        <end position="1051"/>
    </location>
</feature>
<dbReference type="SUPFAM" id="SSF82866">
    <property type="entry name" value="Multidrug efflux transporter AcrB transmembrane domain"/>
    <property type="match status" value="2"/>
</dbReference>
<evidence type="ECO:0000256" key="8">
    <source>
        <dbReference type="SAM" id="Phobius"/>
    </source>
</evidence>
<evidence type="ECO:0000256" key="1">
    <source>
        <dbReference type="ARBA" id="ARBA00004651"/>
    </source>
</evidence>
<evidence type="ECO:0000256" key="7">
    <source>
        <dbReference type="ARBA" id="ARBA00023136"/>
    </source>
</evidence>